<evidence type="ECO:0000256" key="4">
    <source>
        <dbReference type="ARBA" id="ARBA00022452"/>
    </source>
</evidence>
<comment type="subcellular location">
    <subcellularLocation>
        <location evidence="1">Cell outer membrane</location>
        <topology evidence="1">Multi-pass membrane protein</topology>
    </subcellularLocation>
</comment>
<keyword evidence="7 15" id="KW-0732">Signal</keyword>
<gene>
    <name evidence="18" type="primary">kpsD_1</name>
    <name evidence="18" type="ORF">MAMMFC1_00781</name>
</gene>
<dbReference type="EMBL" id="AP018449">
    <property type="protein sequence ID" value="BBB90133.1"/>
    <property type="molecule type" value="Genomic_DNA"/>
</dbReference>
<dbReference type="GO" id="GO:0015288">
    <property type="term" value="F:porin activity"/>
    <property type="evidence" value="ECO:0007669"/>
    <property type="project" value="UniProtKB-KW"/>
</dbReference>
<dbReference type="GO" id="GO:0046930">
    <property type="term" value="C:pore complex"/>
    <property type="evidence" value="ECO:0007669"/>
    <property type="project" value="UniProtKB-KW"/>
</dbReference>
<feature type="domain" description="SLBB" evidence="17">
    <location>
        <begin position="105"/>
        <end position="185"/>
    </location>
</feature>
<keyword evidence="3" id="KW-0813">Transport</keyword>
<feature type="chain" id="PRO_5016848622" evidence="15">
    <location>
        <begin position="24"/>
        <end position="208"/>
    </location>
</feature>
<dbReference type="KEGG" id="mana:MAMMFC1_00781"/>
<dbReference type="InterPro" id="IPR054765">
    <property type="entry name" value="SLBB_dom"/>
</dbReference>
<evidence type="ECO:0000256" key="3">
    <source>
        <dbReference type="ARBA" id="ARBA00022448"/>
    </source>
</evidence>
<evidence type="ECO:0000256" key="11">
    <source>
        <dbReference type="ARBA" id="ARBA00023136"/>
    </source>
</evidence>
<evidence type="ECO:0000256" key="5">
    <source>
        <dbReference type="ARBA" id="ARBA00022597"/>
    </source>
</evidence>
<sequence length="208" mass="22631">MIKKIARVLMITVLMLLPFTSMAVDGGYQLSPGDVLSISVWGIQELQVKEVIIRPDGKIAVPLVGEVQAAGVSPAGLSEALTSSLSEYIRDPKVAVNVGKFHTTRVYVLGQVAKPGLYELEKQHNLLDAVGIAGGYTKDAAKKKIFIIRNGNTGESEPLKANLYDLLNKGDMSQNYTLNEGDVVYLTDNDRVDFRLDILPLIRAISGF</sequence>
<evidence type="ECO:0000256" key="7">
    <source>
        <dbReference type="ARBA" id="ARBA00022729"/>
    </source>
</evidence>
<protein>
    <submittedName>
        <fullName evidence="18">Polysialic acid transport protein KpsD</fullName>
    </submittedName>
</protein>
<evidence type="ECO:0000256" key="15">
    <source>
        <dbReference type="SAM" id="SignalP"/>
    </source>
</evidence>
<dbReference type="AlphaFoldDB" id="A0A348AGD5"/>
<comment type="similarity">
    <text evidence="2">Belongs to the BexD/CtrA/VexA family.</text>
</comment>
<evidence type="ECO:0000256" key="13">
    <source>
        <dbReference type="ARBA" id="ARBA00023237"/>
    </source>
</evidence>
<evidence type="ECO:0000256" key="9">
    <source>
        <dbReference type="ARBA" id="ARBA00023065"/>
    </source>
</evidence>
<dbReference type="PANTHER" id="PTHR33619">
    <property type="entry name" value="POLYSACCHARIDE EXPORT PROTEIN GFCE-RELATED"/>
    <property type="match status" value="1"/>
</dbReference>
<dbReference type="Pfam" id="PF02563">
    <property type="entry name" value="Poly_export"/>
    <property type="match status" value="1"/>
</dbReference>
<dbReference type="Pfam" id="PF22461">
    <property type="entry name" value="SLBB_2"/>
    <property type="match status" value="1"/>
</dbReference>
<name>A0A348AGD5_9FIRM</name>
<feature type="signal peptide" evidence="15">
    <location>
        <begin position="1"/>
        <end position="23"/>
    </location>
</feature>
<evidence type="ECO:0000256" key="10">
    <source>
        <dbReference type="ARBA" id="ARBA00023114"/>
    </source>
</evidence>
<keyword evidence="6" id="KW-0812">Transmembrane</keyword>
<keyword evidence="9" id="KW-0406">Ion transport</keyword>
<dbReference type="GO" id="GO:0009279">
    <property type="term" value="C:cell outer membrane"/>
    <property type="evidence" value="ECO:0007669"/>
    <property type="project" value="UniProtKB-SubCell"/>
</dbReference>
<evidence type="ECO:0000313" key="18">
    <source>
        <dbReference type="EMBL" id="BBB90133.1"/>
    </source>
</evidence>
<keyword evidence="8" id="KW-0625">Polysaccharide transport</keyword>
<keyword evidence="5" id="KW-0762">Sugar transport</keyword>
<dbReference type="Gene3D" id="3.10.560.10">
    <property type="entry name" value="Outer membrane lipoprotein wza domain like"/>
    <property type="match status" value="1"/>
</dbReference>
<keyword evidence="10" id="KW-0626">Porin</keyword>
<keyword evidence="11" id="KW-0472">Membrane</keyword>
<dbReference type="Proteomes" id="UP000276437">
    <property type="component" value="Chromosome"/>
</dbReference>
<feature type="domain" description="Polysaccharide export protein N-terminal" evidence="16">
    <location>
        <begin position="24"/>
        <end position="98"/>
    </location>
</feature>
<evidence type="ECO:0000256" key="12">
    <source>
        <dbReference type="ARBA" id="ARBA00023139"/>
    </source>
</evidence>
<dbReference type="GO" id="GO:0006811">
    <property type="term" value="P:monoatomic ion transport"/>
    <property type="evidence" value="ECO:0007669"/>
    <property type="project" value="UniProtKB-KW"/>
</dbReference>
<evidence type="ECO:0000256" key="14">
    <source>
        <dbReference type="ARBA" id="ARBA00023288"/>
    </source>
</evidence>
<dbReference type="GO" id="GO:0015159">
    <property type="term" value="F:polysaccharide transmembrane transporter activity"/>
    <property type="evidence" value="ECO:0007669"/>
    <property type="project" value="InterPro"/>
</dbReference>
<keyword evidence="13" id="KW-0998">Cell outer membrane</keyword>
<evidence type="ECO:0000256" key="8">
    <source>
        <dbReference type="ARBA" id="ARBA00023047"/>
    </source>
</evidence>
<proteinExistence type="inferred from homology"/>
<dbReference type="InterPro" id="IPR049712">
    <property type="entry name" value="Poly_export"/>
</dbReference>
<evidence type="ECO:0000256" key="6">
    <source>
        <dbReference type="ARBA" id="ARBA00022692"/>
    </source>
</evidence>
<reference evidence="18 19" key="1">
    <citation type="journal article" date="2018" name="Int. J. Syst. Evol. Microbiol.">
        <title>Methylomusa anaerophila gen. nov., sp. nov., an anaerobic methanol-utilizing bacterium isolated from a microbial fuel cell.</title>
        <authorList>
            <person name="Amano N."/>
            <person name="Yamamuro A."/>
            <person name="Miyahara M."/>
            <person name="Kouzuma A."/>
            <person name="Abe T."/>
            <person name="Watanabe K."/>
        </authorList>
    </citation>
    <scope>NUCLEOTIDE SEQUENCE [LARGE SCALE GENOMIC DNA]</scope>
    <source>
        <strain evidence="18 19">MMFC1</strain>
    </source>
</reference>
<organism evidence="18 19">
    <name type="scientific">Methylomusa anaerophila</name>
    <dbReference type="NCBI Taxonomy" id="1930071"/>
    <lineage>
        <taxon>Bacteria</taxon>
        <taxon>Bacillati</taxon>
        <taxon>Bacillota</taxon>
        <taxon>Negativicutes</taxon>
        <taxon>Selenomonadales</taxon>
        <taxon>Sporomusaceae</taxon>
        <taxon>Methylomusa</taxon>
    </lineage>
</organism>
<keyword evidence="4" id="KW-1134">Transmembrane beta strand</keyword>
<accession>A0A348AGD5</accession>
<dbReference type="PANTHER" id="PTHR33619:SF3">
    <property type="entry name" value="POLYSACCHARIDE EXPORT PROTEIN GFCE-RELATED"/>
    <property type="match status" value="1"/>
</dbReference>
<evidence type="ECO:0000256" key="1">
    <source>
        <dbReference type="ARBA" id="ARBA00004571"/>
    </source>
</evidence>
<keyword evidence="19" id="KW-1185">Reference proteome</keyword>
<evidence type="ECO:0000259" key="16">
    <source>
        <dbReference type="Pfam" id="PF02563"/>
    </source>
</evidence>
<evidence type="ECO:0000313" key="19">
    <source>
        <dbReference type="Proteomes" id="UP000276437"/>
    </source>
</evidence>
<keyword evidence="12" id="KW-0564">Palmitate</keyword>
<dbReference type="InterPro" id="IPR003715">
    <property type="entry name" value="Poly_export_N"/>
</dbReference>
<keyword evidence="14" id="KW-0449">Lipoprotein</keyword>
<evidence type="ECO:0000259" key="17">
    <source>
        <dbReference type="Pfam" id="PF22461"/>
    </source>
</evidence>
<dbReference type="RefSeq" id="WP_232035647.1">
    <property type="nucleotide sequence ID" value="NZ_AP018449.1"/>
</dbReference>
<evidence type="ECO:0000256" key="2">
    <source>
        <dbReference type="ARBA" id="ARBA00009450"/>
    </source>
</evidence>